<keyword evidence="1" id="KW-0378">Hydrolase</keyword>
<dbReference type="Gene3D" id="3.40.50.1820">
    <property type="entry name" value="alpha/beta hydrolase"/>
    <property type="match status" value="1"/>
</dbReference>
<proteinExistence type="predicted"/>
<dbReference type="InterPro" id="IPR029058">
    <property type="entry name" value="AB_hydrolase_fold"/>
</dbReference>
<dbReference type="GO" id="GO:0016787">
    <property type="term" value="F:hydrolase activity"/>
    <property type="evidence" value="ECO:0007669"/>
    <property type="project" value="UniProtKB-KW"/>
</dbReference>
<dbReference type="InterPro" id="IPR050261">
    <property type="entry name" value="FrsA_esterase"/>
</dbReference>
<reference evidence="2" key="1">
    <citation type="journal article" date="2019" name="Int. J. Syst. Evol. Microbiol.">
        <title>The Global Catalogue of Microorganisms (GCM) 10K type strain sequencing project: providing services to taxonomists for standard genome sequencing and annotation.</title>
        <authorList>
            <consortium name="The Broad Institute Genomics Platform"/>
            <consortium name="The Broad Institute Genome Sequencing Center for Infectious Disease"/>
            <person name="Wu L."/>
            <person name="Ma J."/>
        </authorList>
    </citation>
    <scope>NUCLEOTIDE SEQUENCE [LARGE SCALE GENOMIC DNA]</scope>
    <source>
        <strain evidence="2">CGMCC 1.3240</strain>
    </source>
</reference>
<dbReference type="Pfam" id="PF12715">
    <property type="entry name" value="Abhydrolase_7"/>
    <property type="match status" value="1"/>
</dbReference>
<sequence>MQQTGRTIPTETFYTSTESLSRLFDKNVRKLRFQGETAEAFRTWKQEAAAQLKKVTGMDQMEYCDLEPRILGTEQMDGYRREKWLIQTEPDVWMPFYILLPDGIAEGETRPAMIAPHGHGSAGKYSPASRTDIPAVAEAVENYNYGYGLRFVQEGYIVFCPDARGFGERREWMLQGEEERAFLNSTCVELNHIAISLGRSLTGMWTWDLIRLVDYIETRTDCTPGKIGCAGLSGGGLQTLWLAALDERVQCAVVSGYFYGYKDSLLKYSYNCGCNYVPSLWNHVDMGDLGAMIAPRPLLIETGNEDGLNGDRGLQNVTEQLEITRDAYSVWGQENRLQHHIFEGRHRWDGKETYPFVDRWLK</sequence>
<dbReference type="EMBL" id="JBHSOW010000098">
    <property type="protein sequence ID" value="MFC5652608.1"/>
    <property type="molecule type" value="Genomic_DNA"/>
</dbReference>
<dbReference type="Proteomes" id="UP001596047">
    <property type="component" value="Unassembled WGS sequence"/>
</dbReference>
<dbReference type="SUPFAM" id="SSF53474">
    <property type="entry name" value="alpha/beta-Hydrolases"/>
    <property type="match status" value="1"/>
</dbReference>
<evidence type="ECO:0000313" key="1">
    <source>
        <dbReference type="EMBL" id="MFC5652608.1"/>
    </source>
</evidence>
<gene>
    <name evidence="1" type="ORF">ACFPYJ_26510</name>
</gene>
<comment type="caution">
    <text evidence="1">The sequence shown here is derived from an EMBL/GenBank/DDBJ whole genome shotgun (WGS) entry which is preliminary data.</text>
</comment>
<protein>
    <submittedName>
        <fullName evidence="1">Dienelactone hydrolase family protein</fullName>
        <ecNumber evidence="1">3.1.-.-</ecNumber>
    </submittedName>
</protein>
<dbReference type="EC" id="3.1.-.-" evidence="1"/>
<name>A0ABW0W574_9BACL</name>
<dbReference type="InterPro" id="IPR025890">
    <property type="entry name" value="Abhydrolase_bac"/>
</dbReference>
<dbReference type="PANTHER" id="PTHR22946">
    <property type="entry name" value="DIENELACTONE HYDROLASE DOMAIN-CONTAINING PROTEIN-RELATED"/>
    <property type="match status" value="1"/>
</dbReference>
<evidence type="ECO:0000313" key="2">
    <source>
        <dbReference type="Proteomes" id="UP001596047"/>
    </source>
</evidence>
<accession>A0ABW0W574</accession>
<dbReference type="PANTHER" id="PTHR22946:SF8">
    <property type="entry name" value="ACETYL XYLAN ESTERASE DOMAIN-CONTAINING PROTEIN"/>
    <property type="match status" value="1"/>
</dbReference>
<dbReference type="RefSeq" id="WP_379191247.1">
    <property type="nucleotide sequence ID" value="NZ_JBHSOW010000098.1"/>
</dbReference>
<keyword evidence="2" id="KW-1185">Reference proteome</keyword>
<organism evidence="1 2">
    <name type="scientific">Paenibacillus solisilvae</name>
    <dbReference type="NCBI Taxonomy" id="2486751"/>
    <lineage>
        <taxon>Bacteria</taxon>
        <taxon>Bacillati</taxon>
        <taxon>Bacillota</taxon>
        <taxon>Bacilli</taxon>
        <taxon>Bacillales</taxon>
        <taxon>Paenibacillaceae</taxon>
        <taxon>Paenibacillus</taxon>
    </lineage>
</organism>